<dbReference type="RefSeq" id="WP_041050627.1">
    <property type="nucleotide sequence ID" value="NZ_AP014523.1"/>
</dbReference>
<protein>
    <submittedName>
        <fullName evidence="1">Uncharacterized protein</fullName>
    </submittedName>
</protein>
<sequence length="100" mass="11482">MKKMVFLFLVVLGGLEAQSTYCSDHCEGTPDSRIPPMGFHFSFVHSVKYYLQDPQERDHKLEKCHKAFDSTLKVNFITKSFKKDCKHAQMALEQAQKGTP</sequence>
<dbReference type="AlphaFoldDB" id="A0A060PT61"/>
<evidence type="ECO:0000313" key="1">
    <source>
        <dbReference type="EMBL" id="BAO97835.1"/>
    </source>
</evidence>
<gene>
    <name evidence="1" type="ORF">NY40_0823</name>
</gene>
<dbReference type="HOGENOM" id="CLU_161282_0_0_7"/>
<dbReference type="Proteomes" id="UP000031662">
    <property type="component" value="Chromosome"/>
</dbReference>
<accession>A0A060PT61</accession>
<evidence type="ECO:0000313" key="2">
    <source>
        <dbReference type="Proteomes" id="UP000031662"/>
    </source>
</evidence>
<organism evidence="1 2">
    <name type="scientific">Helicobacter pylori NY40</name>
    <dbReference type="NCBI Taxonomy" id="1426844"/>
    <lineage>
        <taxon>Bacteria</taxon>
        <taxon>Pseudomonadati</taxon>
        <taxon>Campylobacterota</taxon>
        <taxon>Epsilonproteobacteria</taxon>
        <taxon>Campylobacterales</taxon>
        <taxon>Helicobacteraceae</taxon>
        <taxon>Helicobacter</taxon>
    </lineage>
</organism>
<reference evidence="1 2" key="1">
    <citation type="submission" date="2013-11" db="EMBL/GenBank/DDBJ databases">
        <title>Estimation of Helicobacter pylori bacteriophage ecology using H. pylori isolates.</title>
        <authorList>
            <person name="Uchiyama J."/>
            <person name="Takemura-Uchiyama I."/>
            <person name="Ujihara T."/>
            <person name="Matsuzaki S."/>
        </authorList>
    </citation>
    <scope>NUCLEOTIDE SEQUENCE [LARGE SCALE GENOMIC DNA]</scope>
    <source>
        <strain evidence="1 2">NY40</strain>
    </source>
</reference>
<proteinExistence type="predicted"/>
<dbReference type="EMBL" id="AP014523">
    <property type="protein sequence ID" value="BAO97835.1"/>
    <property type="molecule type" value="Genomic_DNA"/>
</dbReference>
<name>A0A060PT61_HELPX</name>